<dbReference type="InterPro" id="IPR044925">
    <property type="entry name" value="His-Me_finger_sf"/>
</dbReference>
<gene>
    <name evidence="5" type="ORF">MNOR_LOCUS16223</name>
</gene>
<dbReference type="Pfam" id="PF01223">
    <property type="entry name" value="Endonuclease_NS"/>
    <property type="match status" value="1"/>
</dbReference>
<evidence type="ECO:0000313" key="6">
    <source>
        <dbReference type="Proteomes" id="UP001497623"/>
    </source>
</evidence>
<feature type="domain" description="DNA/RNA non-specific endonuclease/pyrophosphatase/phosphodiesterase" evidence="4">
    <location>
        <begin position="2"/>
        <end position="121"/>
    </location>
</feature>
<dbReference type="PANTHER" id="PTHR13966:SF17">
    <property type="entry name" value="ENDONUCLEASE-RELATED"/>
    <property type="match status" value="1"/>
</dbReference>
<keyword evidence="3" id="KW-0255">Endonuclease</keyword>
<proteinExistence type="inferred from homology"/>
<keyword evidence="3" id="KW-0378">Hydrolase</keyword>
<dbReference type="GO" id="GO:0005634">
    <property type="term" value="C:nucleus"/>
    <property type="evidence" value="ECO:0007669"/>
    <property type="project" value="TreeGrafter"/>
</dbReference>
<dbReference type="GO" id="GO:0000014">
    <property type="term" value="F:single-stranded DNA endodeoxyribonuclease activity"/>
    <property type="evidence" value="ECO:0007669"/>
    <property type="project" value="TreeGrafter"/>
</dbReference>
<evidence type="ECO:0000259" key="4">
    <source>
        <dbReference type="Pfam" id="PF01223"/>
    </source>
</evidence>
<dbReference type="GO" id="GO:0046872">
    <property type="term" value="F:metal ion binding"/>
    <property type="evidence" value="ECO:0007669"/>
    <property type="project" value="InterPro"/>
</dbReference>
<dbReference type="SUPFAM" id="SSF54060">
    <property type="entry name" value="His-Me finger endonucleases"/>
    <property type="match status" value="1"/>
</dbReference>
<dbReference type="AlphaFoldDB" id="A0AAV2QTP3"/>
<organism evidence="5 6">
    <name type="scientific">Meganyctiphanes norvegica</name>
    <name type="common">Northern krill</name>
    <name type="synonym">Thysanopoda norvegica</name>
    <dbReference type="NCBI Taxonomy" id="48144"/>
    <lineage>
        <taxon>Eukaryota</taxon>
        <taxon>Metazoa</taxon>
        <taxon>Ecdysozoa</taxon>
        <taxon>Arthropoda</taxon>
        <taxon>Crustacea</taxon>
        <taxon>Multicrustacea</taxon>
        <taxon>Malacostraca</taxon>
        <taxon>Eumalacostraca</taxon>
        <taxon>Eucarida</taxon>
        <taxon>Euphausiacea</taxon>
        <taxon>Euphausiidae</taxon>
        <taxon>Meganyctiphanes</taxon>
    </lineage>
</organism>
<evidence type="ECO:0000313" key="5">
    <source>
        <dbReference type="EMBL" id="CAL4098416.1"/>
    </source>
</evidence>
<dbReference type="InterPro" id="IPR040255">
    <property type="entry name" value="Non-specific_endonuclease"/>
</dbReference>
<evidence type="ECO:0000256" key="1">
    <source>
        <dbReference type="ARBA" id="ARBA00010052"/>
    </source>
</evidence>
<feature type="non-terminal residue" evidence="5">
    <location>
        <position position="1"/>
    </location>
</feature>
<comment type="similarity">
    <text evidence="1">Belongs to the DNA/RNA non-specific endonuclease family.</text>
</comment>
<accession>A0AAV2QTP3</accession>
<dbReference type="InterPro" id="IPR044929">
    <property type="entry name" value="DNA/RNA_non-sp_Endonuclease_sf"/>
</dbReference>
<protein>
    <recommendedName>
        <fullName evidence="4">DNA/RNA non-specific endonuclease/pyrophosphatase/phosphodiesterase domain-containing protein</fullName>
    </recommendedName>
</protein>
<reference evidence="5 6" key="1">
    <citation type="submission" date="2024-05" db="EMBL/GenBank/DDBJ databases">
        <authorList>
            <person name="Wallberg A."/>
        </authorList>
    </citation>
    <scope>NUCLEOTIDE SEQUENCE [LARGE SCALE GENOMIC DNA]</scope>
</reference>
<dbReference type="InterPro" id="IPR001604">
    <property type="entry name" value="Endo_G_ENPP1-like_dom"/>
</dbReference>
<name>A0AAV2QTP3_MEGNR</name>
<dbReference type="GO" id="GO:0006309">
    <property type="term" value="P:apoptotic DNA fragmentation"/>
    <property type="evidence" value="ECO:0007669"/>
    <property type="project" value="TreeGrafter"/>
</dbReference>
<keyword evidence="6" id="KW-1185">Reference proteome</keyword>
<dbReference type="GO" id="GO:0004521">
    <property type="term" value="F:RNA endonuclease activity"/>
    <property type="evidence" value="ECO:0007669"/>
    <property type="project" value="TreeGrafter"/>
</dbReference>
<keyword evidence="2" id="KW-0540">Nuclease</keyword>
<dbReference type="Proteomes" id="UP001497623">
    <property type="component" value="Unassembled WGS sequence"/>
</dbReference>
<dbReference type="PANTHER" id="PTHR13966">
    <property type="entry name" value="ENDONUCLEASE RELATED"/>
    <property type="match status" value="1"/>
</dbReference>
<evidence type="ECO:0000256" key="2">
    <source>
        <dbReference type="ARBA" id="ARBA00022722"/>
    </source>
</evidence>
<feature type="non-terminal residue" evidence="5">
    <location>
        <position position="121"/>
    </location>
</feature>
<comment type="caution">
    <text evidence="5">The sequence shown here is derived from an EMBL/GenBank/DDBJ whole genome shotgun (WGS) entry which is preliminary data.</text>
</comment>
<sequence length="121" mass="14168">IEVCFEPSNKTTLWTSHILHGHNIAAKYIRPKGIKRPDFKTFSGIFKDISMDTIYLQDTQQKLFIKLLGNDNLYDVHKQWWFAKGHMSPDADFVTEAEQDATYYYINALPQWQAVNNGNWK</sequence>
<dbReference type="EMBL" id="CAXKWB010010546">
    <property type="protein sequence ID" value="CAL4098416.1"/>
    <property type="molecule type" value="Genomic_DNA"/>
</dbReference>
<evidence type="ECO:0000256" key="3">
    <source>
        <dbReference type="ARBA" id="ARBA00022759"/>
    </source>
</evidence>
<dbReference type="GO" id="GO:0005743">
    <property type="term" value="C:mitochondrial inner membrane"/>
    <property type="evidence" value="ECO:0007669"/>
    <property type="project" value="TreeGrafter"/>
</dbReference>
<dbReference type="Gene3D" id="3.40.570.10">
    <property type="entry name" value="Extracellular Endonuclease, subunit A"/>
    <property type="match status" value="1"/>
</dbReference>
<dbReference type="GO" id="GO:0003676">
    <property type="term" value="F:nucleic acid binding"/>
    <property type="evidence" value="ECO:0007669"/>
    <property type="project" value="InterPro"/>
</dbReference>